<dbReference type="NCBIfam" id="TIGR01409">
    <property type="entry name" value="TAT_signal_seq"/>
    <property type="match status" value="1"/>
</dbReference>
<dbReference type="PROSITE" id="PS51318">
    <property type="entry name" value="TAT"/>
    <property type="match status" value="1"/>
</dbReference>
<comment type="caution">
    <text evidence="2">The sequence shown here is derived from an EMBL/GenBank/DDBJ whole genome shotgun (WGS) entry which is preliminary data.</text>
</comment>
<evidence type="ECO:0000313" key="3">
    <source>
        <dbReference type="Proteomes" id="UP000177029"/>
    </source>
</evidence>
<organism evidence="2 3">
    <name type="scientific">Candidatus Wolfebacteria bacterium RIFCSPHIGHO2_01_FULL_48_22</name>
    <dbReference type="NCBI Taxonomy" id="1802555"/>
    <lineage>
        <taxon>Bacteria</taxon>
        <taxon>Candidatus Wolfeibacteriota</taxon>
    </lineage>
</organism>
<sequence>MERPESPPSETNGLSRRDFLGGAVALGVGLATSNVEAAWRLRRRRLLNFPSQHEQTVCEKFDANEWVKSFPEKEIPGIGNIRKVTNECARRVLVAIRQIHYSWLDGDNQNWPLLEQCQDEAKRAIESLRSNARMKLQGLYSEGMYDGETDSNFLARSAIPALKDKQDKRYVARWGADRALHQTLKLPLFGSESEALSVKATQVMEAERSARNMLAVEQMKANRSISPIHWHVMKKELDNLRSEVSYLSEKVTKHVFEPRENYFIEKVLAKSRNRVNYILFGGAHWWDNNLEDYNKKNPNDVVSLVELTPDSYLKWETTLPIPPQPKHGEEDEDGAYAWQPVPRLVA</sequence>
<gene>
    <name evidence="2" type="ORF">A2755_01035</name>
</gene>
<dbReference type="AlphaFoldDB" id="A0A1F8DQG7"/>
<name>A0A1F8DQG7_9BACT</name>
<accession>A0A1F8DQG7</accession>
<evidence type="ECO:0000313" key="2">
    <source>
        <dbReference type="EMBL" id="OGM90854.1"/>
    </source>
</evidence>
<evidence type="ECO:0008006" key="4">
    <source>
        <dbReference type="Google" id="ProtNLM"/>
    </source>
</evidence>
<dbReference type="STRING" id="1802555.A2755_01035"/>
<protein>
    <recommendedName>
        <fullName evidence="4">Twin-arginine translocation signal domain-containing protein</fullName>
    </recommendedName>
</protein>
<proteinExistence type="predicted"/>
<evidence type="ECO:0000256" key="1">
    <source>
        <dbReference type="SAM" id="MobiDB-lite"/>
    </source>
</evidence>
<dbReference type="Proteomes" id="UP000177029">
    <property type="component" value="Unassembled WGS sequence"/>
</dbReference>
<dbReference type="InterPro" id="IPR006311">
    <property type="entry name" value="TAT_signal"/>
</dbReference>
<reference evidence="2 3" key="1">
    <citation type="journal article" date="2016" name="Nat. Commun.">
        <title>Thousands of microbial genomes shed light on interconnected biogeochemical processes in an aquifer system.</title>
        <authorList>
            <person name="Anantharaman K."/>
            <person name="Brown C.T."/>
            <person name="Hug L.A."/>
            <person name="Sharon I."/>
            <person name="Castelle C.J."/>
            <person name="Probst A.J."/>
            <person name="Thomas B.C."/>
            <person name="Singh A."/>
            <person name="Wilkins M.J."/>
            <person name="Karaoz U."/>
            <person name="Brodie E.L."/>
            <person name="Williams K.H."/>
            <person name="Hubbard S.S."/>
            <person name="Banfield J.F."/>
        </authorList>
    </citation>
    <scope>NUCLEOTIDE SEQUENCE [LARGE SCALE GENOMIC DNA]</scope>
</reference>
<feature type="region of interest" description="Disordered" evidence="1">
    <location>
        <begin position="318"/>
        <end position="346"/>
    </location>
</feature>
<dbReference type="EMBL" id="MGIP01000015">
    <property type="protein sequence ID" value="OGM90854.1"/>
    <property type="molecule type" value="Genomic_DNA"/>
</dbReference>
<dbReference type="InterPro" id="IPR019546">
    <property type="entry name" value="TAT_signal_bac_arc"/>
</dbReference>